<organism evidence="2 3">
    <name type="scientific">Roseimicrobium gellanilyticum</name>
    <dbReference type="NCBI Taxonomy" id="748857"/>
    <lineage>
        <taxon>Bacteria</taxon>
        <taxon>Pseudomonadati</taxon>
        <taxon>Verrucomicrobiota</taxon>
        <taxon>Verrucomicrobiia</taxon>
        <taxon>Verrucomicrobiales</taxon>
        <taxon>Verrucomicrobiaceae</taxon>
        <taxon>Roseimicrobium</taxon>
    </lineage>
</organism>
<dbReference type="OrthoDB" id="5492672at2"/>
<dbReference type="AlphaFoldDB" id="A0A366HDV6"/>
<dbReference type="Pfam" id="PF09844">
    <property type="entry name" value="DUF2071"/>
    <property type="match status" value="1"/>
</dbReference>
<sequence length="258" mass="28344">MKIPAITGIIRRRILLNYRVAPDVAQSVLPSRFRPKLVGAYAIAGVCLIRLEGIRPKGIPGSFGITSENAAHRIAVEWEDDEGRTQQGVYIPRRDTSSRLNALAGGRVFPGVHHYSKFTVDDHNGRISLRILAEGIEAPLVHLEASETEVFPETSIFNSLADSSQFFESGCIGYSARPDSCVLDGLSLRVSDWRVSPLAIQIARSSYFDNVSIFPAGSIVLDHALLMRDIPHEWHSEPTMNSEQPLAANTADRAPQST</sequence>
<dbReference type="RefSeq" id="WP_113960413.1">
    <property type="nucleotide sequence ID" value="NZ_QNRR01000008.1"/>
</dbReference>
<dbReference type="Proteomes" id="UP000253426">
    <property type="component" value="Unassembled WGS sequence"/>
</dbReference>
<reference evidence="2 3" key="1">
    <citation type="submission" date="2018-06" db="EMBL/GenBank/DDBJ databases">
        <title>Genomic Encyclopedia of Type Strains, Phase IV (KMG-IV): sequencing the most valuable type-strain genomes for metagenomic binning, comparative biology and taxonomic classification.</title>
        <authorList>
            <person name="Goeker M."/>
        </authorList>
    </citation>
    <scope>NUCLEOTIDE SEQUENCE [LARGE SCALE GENOMIC DNA]</scope>
    <source>
        <strain evidence="2 3">DSM 25532</strain>
    </source>
</reference>
<dbReference type="InterPro" id="IPR018644">
    <property type="entry name" value="DUF2071"/>
</dbReference>
<evidence type="ECO:0000256" key="1">
    <source>
        <dbReference type="SAM" id="MobiDB-lite"/>
    </source>
</evidence>
<comment type="caution">
    <text evidence="2">The sequence shown here is derived from an EMBL/GenBank/DDBJ whole genome shotgun (WGS) entry which is preliminary data.</text>
</comment>
<accession>A0A366HDV6</accession>
<name>A0A366HDV6_9BACT</name>
<proteinExistence type="predicted"/>
<evidence type="ECO:0000313" key="2">
    <source>
        <dbReference type="EMBL" id="RBP40557.1"/>
    </source>
</evidence>
<evidence type="ECO:0000313" key="3">
    <source>
        <dbReference type="Proteomes" id="UP000253426"/>
    </source>
</evidence>
<gene>
    <name evidence="2" type="ORF">DES53_108264</name>
</gene>
<protein>
    <submittedName>
        <fullName evidence="2">Uncharacterized protein DUF2071</fullName>
    </submittedName>
</protein>
<dbReference type="EMBL" id="QNRR01000008">
    <property type="protein sequence ID" value="RBP40557.1"/>
    <property type="molecule type" value="Genomic_DNA"/>
</dbReference>
<feature type="region of interest" description="Disordered" evidence="1">
    <location>
        <begin position="236"/>
        <end position="258"/>
    </location>
</feature>
<keyword evidence="3" id="KW-1185">Reference proteome</keyword>